<dbReference type="Gene3D" id="2.40.70.10">
    <property type="entry name" value="Acid Proteases"/>
    <property type="match status" value="4"/>
</dbReference>
<evidence type="ECO:0000313" key="12">
    <source>
        <dbReference type="EMBL" id="SPP80660.1"/>
    </source>
</evidence>
<evidence type="ECO:0000256" key="6">
    <source>
        <dbReference type="PIRSR" id="PIRSR601461-1"/>
    </source>
</evidence>
<keyword evidence="13" id="KW-1185">Reference proteome</keyword>
<dbReference type="Proteomes" id="UP000268350">
    <property type="component" value="Unassembled WGS sequence"/>
</dbReference>
<feature type="active site" evidence="6">
    <location>
        <position position="115"/>
    </location>
</feature>
<feature type="domain" description="Peptidase A1" evidence="11">
    <location>
        <begin position="468"/>
        <end position="777"/>
    </location>
</feature>
<dbReference type="FunFam" id="2.40.70.10:FF:000004">
    <property type="entry name" value="Pepsin A"/>
    <property type="match status" value="1"/>
</dbReference>
<proteinExistence type="inferred from homology"/>
<dbReference type="Pfam" id="PF00026">
    <property type="entry name" value="Asp"/>
    <property type="match status" value="2"/>
</dbReference>
<feature type="chain" id="PRO_5017290443" evidence="10">
    <location>
        <begin position="20"/>
        <end position="787"/>
    </location>
</feature>
<dbReference type="InterPro" id="IPR021109">
    <property type="entry name" value="Peptidase_aspartic_dom_sf"/>
</dbReference>
<evidence type="ECO:0000256" key="5">
    <source>
        <dbReference type="ARBA" id="ARBA00023157"/>
    </source>
</evidence>
<feature type="disulfide bond" evidence="7">
    <location>
        <begin position="334"/>
        <end position="370"/>
    </location>
</feature>
<dbReference type="InterPro" id="IPR033121">
    <property type="entry name" value="PEPTIDASE_A1"/>
</dbReference>
<dbReference type="STRING" id="7266.A0A3B0JYS1"/>
<organism evidence="12 13">
    <name type="scientific">Drosophila guanche</name>
    <name type="common">Fruit fly</name>
    <dbReference type="NCBI Taxonomy" id="7266"/>
    <lineage>
        <taxon>Eukaryota</taxon>
        <taxon>Metazoa</taxon>
        <taxon>Ecdysozoa</taxon>
        <taxon>Arthropoda</taxon>
        <taxon>Hexapoda</taxon>
        <taxon>Insecta</taxon>
        <taxon>Pterygota</taxon>
        <taxon>Neoptera</taxon>
        <taxon>Endopterygota</taxon>
        <taxon>Diptera</taxon>
        <taxon>Brachycera</taxon>
        <taxon>Muscomorpha</taxon>
        <taxon>Ephydroidea</taxon>
        <taxon>Drosophilidae</taxon>
        <taxon>Drosophila</taxon>
        <taxon>Sophophora</taxon>
    </lineage>
</organism>
<feature type="active site" evidence="6">
    <location>
        <position position="300"/>
    </location>
</feature>
<keyword evidence="2 8" id="KW-0645">Protease</keyword>
<dbReference type="OrthoDB" id="2747330at2759"/>
<keyword evidence="3 8" id="KW-0064">Aspartyl protease</keyword>
<dbReference type="AlphaFoldDB" id="A0A3B0JYS1"/>
<evidence type="ECO:0000259" key="11">
    <source>
        <dbReference type="PROSITE" id="PS51767"/>
    </source>
</evidence>
<protein>
    <submittedName>
        <fullName evidence="12">Blast:Lysosomal aspartic protease</fullName>
    </submittedName>
</protein>
<dbReference type="Gene3D" id="2.60.40.1960">
    <property type="match status" value="1"/>
</dbReference>
<dbReference type="SUPFAM" id="SSF50630">
    <property type="entry name" value="Acid proteases"/>
    <property type="match status" value="2"/>
</dbReference>
<keyword evidence="4 8" id="KW-0378">Hydrolase</keyword>
<feature type="domain" description="Peptidase A1" evidence="11">
    <location>
        <begin position="97"/>
        <end position="406"/>
    </location>
</feature>
<dbReference type="InterPro" id="IPR001969">
    <property type="entry name" value="Aspartic_peptidase_AS"/>
</dbReference>
<dbReference type="PRINTS" id="PR00792">
    <property type="entry name" value="PEPSIN"/>
</dbReference>
<accession>A0A3B0JYS1</accession>
<dbReference type="GO" id="GO:0006508">
    <property type="term" value="P:proteolysis"/>
    <property type="evidence" value="ECO:0007669"/>
    <property type="project" value="UniProtKB-KW"/>
</dbReference>
<evidence type="ECO:0000313" key="13">
    <source>
        <dbReference type="Proteomes" id="UP000268350"/>
    </source>
</evidence>
<evidence type="ECO:0000256" key="7">
    <source>
        <dbReference type="PIRSR" id="PIRSR601461-2"/>
    </source>
</evidence>
<dbReference type="PROSITE" id="PS00141">
    <property type="entry name" value="ASP_PROTEASE"/>
    <property type="match status" value="3"/>
</dbReference>
<dbReference type="PANTHER" id="PTHR47966">
    <property type="entry name" value="BETA-SITE APP-CLEAVING ENZYME, ISOFORM A-RELATED"/>
    <property type="match status" value="1"/>
</dbReference>
<sequence length="787" mass="86220">MRLTLLLFCALVCLIVVLAEGRERRASSRRSLGLRQQRITRNVRQRNRQSARARPSSRTRKLSAVKKSSKKSNRYGQSFATTTGSRIALKNTANMEYTCKMSIGTPKQIFTILPDTGSSNIWVPGPKCTSRACKIHKKYHPAKSSTYTKVGTAFAITYGSGKVTGKLAKDTVRVAGLAVTNQTFAMTNKEPGTAFVESNFDGILGLGFRSISVDNVKTLVQNMCSEGVISNCVFSICMRGGGSSKRGGALIFGSTSTTAYTGSETYTYTPVTKKGYWQFDLQGFYLGSTKVSGSSQAIVDSGTSLIAAPTSAFNKINKILGCTVTSSGECWMKCSKKVSDVTFVIGGKNFVMAGNKLKLKVRTTKGNTICISAVSDMGTSFWILGDAFIRHFCTVFDVAKSRIGFAASSLSIAVNFGSCRQLRISLHGVENPMGSELSNRFLSINSSTSSNDTDKIRLPLRNRNNIEYFGIVSMGTPKQMFKVMLDTGSSNTWLPSSNCARSNWACQNHRRYDSSRSSSHVKDGRNFTLYYGAGSVIGYLSKDTLHFGGKELPNLIFGEAMFQYQEVFDSVIFDGIVGLGLGERAWANSTPFLDLLCEQHLVEECVFSVYLRRVPGSLRGGEIIIGGIDKSRFSGSIHYVPLTEYGYWKFEMTKVSVGLEKIDVGVSAILDTGTSNILMPEQSYDILHKALKATTDYGLSFVTCELDSLPNIKLLIAGRTFPITPMDYVKEVLLEDSIKVCITRFAPINLNFWILGDVFLGRYYTVYDATEKRVGLARAVPDVAMGG</sequence>
<dbReference type="PROSITE" id="PS51767">
    <property type="entry name" value="PEPTIDASE_A1"/>
    <property type="match status" value="2"/>
</dbReference>
<reference evidence="13" key="1">
    <citation type="submission" date="2018-01" db="EMBL/GenBank/DDBJ databases">
        <authorList>
            <person name="Alioto T."/>
            <person name="Alioto T."/>
        </authorList>
    </citation>
    <scope>NUCLEOTIDE SEQUENCE [LARGE SCALE GENOMIC DNA]</scope>
</reference>
<keyword evidence="5 7" id="KW-1015">Disulfide bond</keyword>
<feature type="disulfide bond" evidence="7">
    <location>
        <begin position="128"/>
        <end position="133"/>
    </location>
</feature>
<dbReference type="PANTHER" id="PTHR47966:SF51">
    <property type="entry name" value="BETA-SITE APP-CLEAVING ENZYME, ISOFORM A-RELATED"/>
    <property type="match status" value="1"/>
</dbReference>
<comment type="similarity">
    <text evidence="1 8">Belongs to the peptidase A1 family.</text>
</comment>
<gene>
    <name evidence="12" type="ORF">DGUA_6G005569</name>
</gene>
<evidence type="ECO:0000256" key="3">
    <source>
        <dbReference type="ARBA" id="ARBA00022750"/>
    </source>
</evidence>
<evidence type="ECO:0000256" key="2">
    <source>
        <dbReference type="ARBA" id="ARBA00022670"/>
    </source>
</evidence>
<evidence type="ECO:0000256" key="4">
    <source>
        <dbReference type="ARBA" id="ARBA00022801"/>
    </source>
</evidence>
<feature type="compositionally biased region" description="Basic residues" evidence="9">
    <location>
        <begin position="42"/>
        <end position="73"/>
    </location>
</feature>
<feature type="region of interest" description="Disordered" evidence="9">
    <location>
        <begin position="42"/>
        <end position="77"/>
    </location>
</feature>
<dbReference type="InterPro" id="IPR001461">
    <property type="entry name" value="Aspartic_peptidase_A1"/>
</dbReference>
<evidence type="ECO:0000256" key="1">
    <source>
        <dbReference type="ARBA" id="ARBA00007447"/>
    </source>
</evidence>
<dbReference type="FunFam" id="2.40.70.10:FF:000115">
    <property type="entry name" value="Lysosomal aspartic protease"/>
    <property type="match status" value="1"/>
</dbReference>
<name>A0A3B0JYS1_DROGU</name>
<dbReference type="GO" id="GO:0004190">
    <property type="term" value="F:aspartic-type endopeptidase activity"/>
    <property type="evidence" value="ECO:0007669"/>
    <property type="project" value="UniProtKB-KW"/>
</dbReference>
<keyword evidence="10" id="KW-0732">Signal</keyword>
<dbReference type="EMBL" id="OUUW01000005">
    <property type="protein sequence ID" value="SPP80660.1"/>
    <property type="molecule type" value="Genomic_DNA"/>
</dbReference>
<evidence type="ECO:0000256" key="9">
    <source>
        <dbReference type="SAM" id="MobiDB-lite"/>
    </source>
</evidence>
<dbReference type="OMA" id="FTWGGLD"/>
<evidence type="ECO:0000256" key="10">
    <source>
        <dbReference type="SAM" id="SignalP"/>
    </source>
</evidence>
<evidence type="ECO:0000256" key="8">
    <source>
        <dbReference type="RuleBase" id="RU000454"/>
    </source>
</evidence>
<feature type="signal peptide" evidence="10">
    <location>
        <begin position="1"/>
        <end position="19"/>
    </location>
</feature>
<dbReference type="GO" id="GO:0005764">
    <property type="term" value="C:lysosome"/>
    <property type="evidence" value="ECO:0007669"/>
    <property type="project" value="TreeGrafter"/>
</dbReference>